<dbReference type="RefSeq" id="WP_044823770.1">
    <property type="nucleotide sequence ID" value="NZ_CP009687.1"/>
</dbReference>
<sequence>MFDDIDSKKVISILMNIIRVGTVHSVDEVKGTVKVSFQDKDKIVSNDLPILDREYDLPKVGQQALCLFLPNGIQEGFCLRSFYSNVNPPPVQDKNLYHKAFGDGTCIEYDKINKELTIKAAGDLKIISSGDILIEADGNLTTKAGNFNSAISQVKTVPIIHHP</sequence>
<dbReference type="Gene3D" id="2.40.50.230">
    <property type="entry name" value="Gp5 N-terminal domain"/>
    <property type="match status" value="1"/>
</dbReference>
<dbReference type="Proteomes" id="UP000035704">
    <property type="component" value="Chromosome"/>
</dbReference>
<reference evidence="1 2" key="1">
    <citation type="submission" date="2014-10" db="EMBL/GenBank/DDBJ databases">
        <title>Genome sequence of Clostridium aceticum DSM 1496.</title>
        <authorList>
            <person name="Poehlein A."/>
            <person name="Schiel-Bengelsdorf B."/>
            <person name="Gottschalk G."/>
            <person name="Duerre P."/>
            <person name="Daniel R."/>
        </authorList>
    </citation>
    <scope>NUCLEOTIDE SEQUENCE [LARGE SCALE GENOMIC DNA]</scope>
    <source>
        <strain evidence="1 2">DSM 1496</strain>
    </source>
</reference>
<dbReference type="EMBL" id="CP009687">
    <property type="protein sequence ID" value="AKL95021.1"/>
    <property type="molecule type" value="Genomic_DNA"/>
</dbReference>
<accession>A0A0G3W8Q4</accession>
<dbReference type="PATRIC" id="fig|84022.6.peg.1563"/>
<evidence type="ECO:0000313" key="2">
    <source>
        <dbReference type="Proteomes" id="UP000035704"/>
    </source>
</evidence>
<proteinExistence type="predicted"/>
<organism evidence="1 2">
    <name type="scientific">Clostridium aceticum</name>
    <dbReference type="NCBI Taxonomy" id="84022"/>
    <lineage>
        <taxon>Bacteria</taxon>
        <taxon>Bacillati</taxon>
        <taxon>Bacillota</taxon>
        <taxon>Clostridia</taxon>
        <taxon>Eubacteriales</taxon>
        <taxon>Clostridiaceae</taxon>
        <taxon>Clostridium</taxon>
    </lineage>
</organism>
<dbReference type="NCBIfam" id="TIGR01644">
    <property type="entry name" value="phage_P2_V"/>
    <property type="match status" value="1"/>
</dbReference>
<dbReference type="KEGG" id="cace:CACET_c15720"/>
<dbReference type="STRING" id="84022.CACET_c15720"/>
<dbReference type="OrthoDB" id="4931325at2"/>
<evidence type="ECO:0000313" key="1">
    <source>
        <dbReference type="EMBL" id="AKL95021.1"/>
    </source>
</evidence>
<name>A0A0G3W8Q4_9CLOT</name>
<dbReference type="AlphaFoldDB" id="A0A0G3W8Q4"/>
<protein>
    <submittedName>
        <fullName evidence="1">Phage baseplate assembly protein V</fullName>
    </submittedName>
</protein>
<dbReference type="Gene3D" id="6.20.150.10">
    <property type="match status" value="1"/>
</dbReference>
<keyword evidence="2" id="KW-1185">Reference proteome</keyword>
<dbReference type="InterPro" id="IPR037026">
    <property type="entry name" value="Vgr_OB-fold_dom_sf"/>
</dbReference>
<dbReference type="InterPro" id="IPR013046">
    <property type="entry name" value="GpV/Gp45"/>
</dbReference>
<gene>
    <name evidence="1" type="ORF">CACET_c15720</name>
</gene>